<dbReference type="InterPro" id="IPR036779">
    <property type="entry name" value="LysM_dom_sf"/>
</dbReference>
<keyword evidence="1" id="KW-0472">Membrane</keyword>
<feature type="transmembrane region" description="Helical" evidence="1">
    <location>
        <begin position="35"/>
        <end position="55"/>
    </location>
</feature>
<dbReference type="CDD" id="cd12797">
    <property type="entry name" value="M23_peptidase"/>
    <property type="match status" value="1"/>
</dbReference>
<organism evidence="3 4">
    <name type="scientific">Candidatus Sungbacteria bacterium RIFCSPLOWO2_12_FULL_41_11</name>
    <dbReference type="NCBI Taxonomy" id="1802286"/>
    <lineage>
        <taxon>Bacteria</taxon>
        <taxon>Candidatus Sungiibacteriota</taxon>
    </lineage>
</organism>
<protein>
    <recommendedName>
        <fullName evidence="2">LysM domain-containing protein</fullName>
    </recommendedName>
</protein>
<reference evidence="3 4" key="1">
    <citation type="journal article" date="2016" name="Nat. Commun.">
        <title>Thousands of microbial genomes shed light on interconnected biogeochemical processes in an aquifer system.</title>
        <authorList>
            <person name="Anantharaman K."/>
            <person name="Brown C.T."/>
            <person name="Hug L.A."/>
            <person name="Sharon I."/>
            <person name="Castelle C.J."/>
            <person name="Probst A.J."/>
            <person name="Thomas B.C."/>
            <person name="Singh A."/>
            <person name="Wilkins M.J."/>
            <person name="Karaoz U."/>
            <person name="Brodie E.L."/>
            <person name="Williams K.H."/>
            <person name="Hubbard S.S."/>
            <person name="Banfield J.F."/>
        </authorList>
    </citation>
    <scope>NUCLEOTIDE SEQUENCE [LARGE SCALE GENOMIC DNA]</scope>
</reference>
<dbReference type="Pfam" id="PF01551">
    <property type="entry name" value="Peptidase_M23"/>
    <property type="match status" value="1"/>
</dbReference>
<dbReference type="SUPFAM" id="SSF51261">
    <property type="entry name" value="Duplicated hybrid motif"/>
    <property type="match status" value="1"/>
</dbReference>
<keyword evidence="1" id="KW-0812">Transmembrane</keyword>
<dbReference type="AlphaFoldDB" id="A0A1G2LRI4"/>
<dbReference type="PROSITE" id="PS51782">
    <property type="entry name" value="LYSM"/>
    <property type="match status" value="2"/>
</dbReference>
<feature type="domain" description="LysM" evidence="2">
    <location>
        <begin position="195"/>
        <end position="239"/>
    </location>
</feature>
<accession>A0A1G2LRI4</accession>
<dbReference type="InterPro" id="IPR018392">
    <property type="entry name" value="LysM"/>
</dbReference>
<dbReference type="PANTHER" id="PTHR33734:SF22">
    <property type="entry name" value="MEMBRANE-BOUND LYTIC MUREIN TRANSGLYCOSYLASE D"/>
    <property type="match status" value="1"/>
</dbReference>
<dbReference type="PANTHER" id="PTHR33734">
    <property type="entry name" value="LYSM DOMAIN-CONTAINING GPI-ANCHORED PROTEIN 2"/>
    <property type="match status" value="1"/>
</dbReference>
<evidence type="ECO:0000313" key="4">
    <source>
        <dbReference type="Proteomes" id="UP000177171"/>
    </source>
</evidence>
<evidence type="ECO:0000256" key="1">
    <source>
        <dbReference type="SAM" id="Phobius"/>
    </source>
</evidence>
<dbReference type="Gene3D" id="3.10.350.10">
    <property type="entry name" value="LysM domain"/>
    <property type="match status" value="2"/>
</dbReference>
<dbReference type="Pfam" id="PF01476">
    <property type="entry name" value="LysM"/>
    <property type="match status" value="2"/>
</dbReference>
<sequence length="367" mass="39834">MIVKPPSWEKEQNNYSKFGKIEENPAKILLSQKKFLAFLRTFSSFLAILSLFLFFHPREANAGFFDYICFWCNNDKSPVFINEINASSVLEQNDSVLGSFLPLFQPGNGFRDMSLAIIKESALLAYTNPTGIMRDGVGGGEDAIFVYEVQLGDTLSSIASSFEVTVNTILWANDISNSGRIKIGDKLIILPVSGVRHEIKKGDTVSGIAKRYDGNIADIMVFNGLSSGEDLVVGEIIIIPDGELVGSPAIFSPKAPAATLSKLPNLIGFFMKPILNARRSRGIHGKNGVDLVNSDASVPSCGRPVFASAEGTILIAKNSGWNGGYGKYIVISHNNGVQTLYAHLKQIFVTVGKIVPQGETKICFKCA</sequence>
<proteinExistence type="predicted"/>
<dbReference type="SMART" id="SM00257">
    <property type="entry name" value="LysM"/>
    <property type="match status" value="2"/>
</dbReference>
<dbReference type="CDD" id="cd00118">
    <property type="entry name" value="LysM"/>
    <property type="match status" value="2"/>
</dbReference>
<dbReference type="Proteomes" id="UP000177171">
    <property type="component" value="Unassembled WGS sequence"/>
</dbReference>
<dbReference type="Gene3D" id="2.70.70.10">
    <property type="entry name" value="Glucose Permease (Domain IIA)"/>
    <property type="match status" value="1"/>
</dbReference>
<feature type="domain" description="LysM" evidence="2">
    <location>
        <begin position="145"/>
        <end position="189"/>
    </location>
</feature>
<name>A0A1G2LRI4_9BACT</name>
<keyword evidence="1" id="KW-1133">Transmembrane helix</keyword>
<gene>
    <name evidence="3" type="ORF">A3G49_06920</name>
</gene>
<evidence type="ECO:0000259" key="2">
    <source>
        <dbReference type="PROSITE" id="PS51782"/>
    </source>
</evidence>
<evidence type="ECO:0000313" key="3">
    <source>
        <dbReference type="EMBL" id="OHA14246.1"/>
    </source>
</evidence>
<dbReference type="InterPro" id="IPR011055">
    <property type="entry name" value="Dup_hybrid_motif"/>
</dbReference>
<dbReference type="EMBL" id="MHQY01000012">
    <property type="protein sequence ID" value="OHA14246.1"/>
    <property type="molecule type" value="Genomic_DNA"/>
</dbReference>
<dbReference type="InterPro" id="IPR016047">
    <property type="entry name" value="M23ase_b-sheet_dom"/>
</dbReference>
<comment type="caution">
    <text evidence="3">The sequence shown here is derived from an EMBL/GenBank/DDBJ whole genome shotgun (WGS) entry which is preliminary data.</text>
</comment>